<accession>A0ABS6UC02</accession>
<keyword evidence="2" id="KW-1185">Reference proteome</keyword>
<gene>
    <name evidence="1" type="ORF">I4I82_18775</name>
</gene>
<sequence length="91" mass="10015">MTDLRDDWPDLLADMTTELDECSGYVVMVTDSVTDEVDAYGPMTADAAVEEAERILRDLHGQGLRDVVVRMVRLHLPEGDGGRAAVAPRWG</sequence>
<evidence type="ECO:0000313" key="2">
    <source>
        <dbReference type="Proteomes" id="UP000694300"/>
    </source>
</evidence>
<proteinExistence type="predicted"/>
<dbReference type="EMBL" id="JADQDF010000001">
    <property type="protein sequence ID" value="MBW0129709.1"/>
    <property type="molecule type" value="Genomic_DNA"/>
</dbReference>
<reference evidence="1 2" key="1">
    <citation type="submission" date="2020-11" db="EMBL/GenBank/DDBJ databases">
        <title>Pseudonocardia abyssalis sp. nov. and Pseudonocardia oceani sp. nov., description and phylogenomic analysis of two novel actinomycetes isolated from the deep Southern Ocean.</title>
        <authorList>
            <person name="Parra J."/>
        </authorList>
    </citation>
    <scope>NUCLEOTIDE SEQUENCE [LARGE SCALE GENOMIC DNA]</scope>
    <source>
        <strain evidence="2">KRD185</strain>
    </source>
</reference>
<dbReference type="RefSeq" id="WP_218591638.1">
    <property type="nucleotide sequence ID" value="NZ_JADQDE010000360.1"/>
</dbReference>
<comment type="caution">
    <text evidence="1">The sequence shown here is derived from an EMBL/GenBank/DDBJ whole genome shotgun (WGS) entry which is preliminary data.</text>
</comment>
<organism evidence="1 2">
    <name type="scientific">Pseudonocardia oceani</name>
    <dbReference type="NCBI Taxonomy" id="2792013"/>
    <lineage>
        <taxon>Bacteria</taxon>
        <taxon>Bacillati</taxon>
        <taxon>Actinomycetota</taxon>
        <taxon>Actinomycetes</taxon>
        <taxon>Pseudonocardiales</taxon>
        <taxon>Pseudonocardiaceae</taxon>
        <taxon>Pseudonocardia</taxon>
    </lineage>
</organism>
<evidence type="ECO:0000313" key="1">
    <source>
        <dbReference type="EMBL" id="MBW0129709.1"/>
    </source>
</evidence>
<protein>
    <submittedName>
        <fullName evidence="1">Uncharacterized protein</fullName>
    </submittedName>
</protein>
<dbReference type="Proteomes" id="UP000694300">
    <property type="component" value="Unassembled WGS sequence"/>
</dbReference>
<name>A0ABS6UC02_9PSEU</name>